<gene>
    <name evidence="1" type="ORF">EXN24_18495</name>
</gene>
<evidence type="ECO:0000313" key="2">
    <source>
        <dbReference type="Proteomes" id="UP000320858"/>
    </source>
</evidence>
<dbReference type="EMBL" id="SGOB01000004">
    <property type="protein sequence ID" value="TRA87357.1"/>
    <property type="molecule type" value="Genomic_DNA"/>
</dbReference>
<sequence length="302" mass="34320">MNISRLRTSILKRWRKVFNAGDNTAVSDVNLKEIAEWIRQANENAFINKELSAIYYEDMLCEALLRRYGEKFVAKHNAHVFSQTYEDSAIAEIFARIGVKHKTFIELGTENGNQNTTRFLLEMGWRGVWIEGSSRHVAEIREKFANEIRDGRLIVEQAFVAAENISGILEGTGIGAEVDFMSVDIDQNTSHVWKAIPISARAACIEYNAHIHPSIEYEVPYDPNSLWDGTNLFGGSLKTMELIGRSKAMSLVGCDIIGVNAYFVSDDCLEDKFLSPYTAEFHYQPPRYRFARGNRGNRHALR</sequence>
<name>A0AA94VBT2_RHIRH</name>
<dbReference type="Proteomes" id="UP000320858">
    <property type="component" value="Unassembled WGS sequence"/>
</dbReference>
<accession>A0AA94VBT2</accession>
<reference evidence="1 2" key="1">
    <citation type="journal article" date="2019" name="Appl. Microbiol. Biotechnol.">
        <title>Differential efficiency of wild type rhizogenic strains for rol gene transformation of plants.</title>
        <authorList>
            <person name="Desmet S."/>
            <person name="De Keyser E."/>
            <person name="Van Vaerenbergh J."/>
            <person name="Baeyen S."/>
            <person name="Van Huylenbroeck J."/>
            <person name="Geelen D."/>
            <person name="Dhooghe E."/>
        </authorList>
    </citation>
    <scope>NUCLEOTIDE SEQUENCE [LARGE SCALE GENOMIC DNA]</scope>
    <source>
        <strain evidence="1 2">B 4.1</strain>
    </source>
</reference>
<evidence type="ECO:0000313" key="1">
    <source>
        <dbReference type="EMBL" id="TRA87357.1"/>
    </source>
</evidence>
<dbReference type="AlphaFoldDB" id="A0AA94VBT2"/>
<organism evidence="1 2">
    <name type="scientific">Rhizobium rhizogenes</name>
    <name type="common">Agrobacterium rhizogenes</name>
    <dbReference type="NCBI Taxonomy" id="359"/>
    <lineage>
        <taxon>Bacteria</taxon>
        <taxon>Pseudomonadati</taxon>
        <taxon>Pseudomonadota</taxon>
        <taxon>Alphaproteobacteria</taxon>
        <taxon>Hyphomicrobiales</taxon>
        <taxon>Rhizobiaceae</taxon>
        <taxon>Rhizobium/Agrobacterium group</taxon>
        <taxon>Rhizobium</taxon>
    </lineage>
</organism>
<protein>
    <submittedName>
        <fullName evidence="1">Uncharacterized protein</fullName>
    </submittedName>
</protein>
<proteinExistence type="predicted"/>
<dbReference type="RefSeq" id="WP_112161264.1">
    <property type="nucleotide sequence ID" value="NZ_SGOB01000004.1"/>
</dbReference>
<comment type="caution">
    <text evidence="1">The sequence shown here is derived from an EMBL/GenBank/DDBJ whole genome shotgun (WGS) entry which is preliminary data.</text>
</comment>